<organism evidence="2 3">
    <name type="scientific">Gossypium darwinii</name>
    <name type="common">Darwin's cotton</name>
    <name type="synonym">Gossypium barbadense var. darwinii</name>
    <dbReference type="NCBI Taxonomy" id="34276"/>
    <lineage>
        <taxon>Eukaryota</taxon>
        <taxon>Viridiplantae</taxon>
        <taxon>Streptophyta</taxon>
        <taxon>Embryophyta</taxon>
        <taxon>Tracheophyta</taxon>
        <taxon>Spermatophyta</taxon>
        <taxon>Magnoliopsida</taxon>
        <taxon>eudicotyledons</taxon>
        <taxon>Gunneridae</taxon>
        <taxon>Pentapetalae</taxon>
        <taxon>rosids</taxon>
        <taxon>malvids</taxon>
        <taxon>Malvales</taxon>
        <taxon>Malvaceae</taxon>
        <taxon>Malvoideae</taxon>
        <taxon>Gossypium</taxon>
    </lineage>
</organism>
<dbReference type="AlphaFoldDB" id="A0A5D2B6B9"/>
<evidence type="ECO:0008006" key="4">
    <source>
        <dbReference type="Google" id="ProtNLM"/>
    </source>
</evidence>
<dbReference type="Pfam" id="PF05514">
    <property type="entry name" value="HR_lesion"/>
    <property type="match status" value="1"/>
</dbReference>
<reference evidence="2 3" key="1">
    <citation type="submission" date="2019-06" db="EMBL/GenBank/DDBJ databases">
        <title>WGS assembly of Gossypium darwinii.</title>
        <authorList>
            <person name="Chen Z.J."/>
            <person name="Sreedasyam A."/>
            <person name="Ando A."/>
            <person name="Song Q."/>
            <person name="De L."/>
            <person name="Hulse-Kemp A."/>
            <person name="Ding M."/>
            <person name="Ye W."/>
            <person name="Kirkbride R."/>
            <person name="Jenkins J."/>
            <person name="Plott C."/>
            <person name="Lovell J."/>
            <person name="Lin Y.-M."/>
            <person name="Vaughn R."/>
            <person name="Liu B."/>
            <person name="Li W."/>
            <person name="Simpson S."/>
            <person name="Scheffler B."/>
            <person name="Saski C."/>
            <person name="Grover C."/>
            <person name="Hu G."/>
            <person name="Conover J."/>
            <person name="Carlson J."/>
            <person name="Shu S."/>
            <person name="Boston L."/>
            <person name="Williams M."/>
            <person name="Peterson D."/>
            <person name="Mcgee K."/>
            <person name="Jones D."/>
            <person name="Wendel J."/>
            <person name="Stelly D."/>
            <person name="Grimwood J."/>
            <person name="Schmutz J."/>
        </authorList>
    </citation>
    <scope>NUCLEOTIDE SEQUENCE [LARGE SCALE GENOMIC DNA]</scope>
    <source>
        <strain evidence="2">1808015.09</strain>
    </source>
</reference>
<accession>A0A5D2B6B9</accession>
<evidence type="ECO:0000313" key="2">
    <source>
        <dbReference type="EMBL" id="TYG52881.1"/>
    </source>
</evidence>
<evidence type="ECO:0000313" key="3">
    <source>
        <dbReference type="Proteomes" id="UP000323506"/>
    </source>
</evidence>
<dbReference type="PANTHER" id="PTHR31474">
    <property type="entry name" value="HR-LIKE LESION-INDUCER"/>
    <property type="match status" value="1"/>
</dbReference>
<keyword evidence="1" id="KW-1133">Transmembrane helix</keyword>
<evidence type="ECO:0000256" key="1">
    <source>
        <dbReference type="SAM" id="Phobius"/>
    </source>
</evidence>
<gene>
    <name evidence="2" type="ORF">ES288_D09G063800v1</name>
</gene>
<keyword evidence="1" id="KW-0472">Membrane</keyword>
<dbReference type="PANTHER" id="PTHR31474:SF4">
    <property type="entry name" value="NICOTIANA LESION-INDUCING LIKE"/>
    <property type="match status" value="1"/>
</dbReference>
<name>A0A5D2B6B9_GOSDA</name>
<dbReference type="Proteomes" id="UP000323506">
    <property type="component" value="Chromosome D09"/>
</dbReference>
<proteinExistence type="predicted"/>
<feature type="transmembrane region" description="Helical" evidence="1">
    <location>
        <begin position="160"/>
        <end position="181"/>
    </location>
</feature>
<keyword evidence="1" id="KW-0812">Transmembrane</keyword>
<protein>
    <recommendedName>
        <fullName evidence="4">HR-like lesion-inducer</fullName>
    </recommendedName>
</protein>
<sequence>MSVFPNQSLFYPPSLPKIDLHPLPPNINRSCQQSHVHRFSHVSLPEGTVDTRLAIVALASCSAICSFITSKIRKGYMQPQYSGDQSPWLHQSRQRTLMPGRDEFVRQFVATAIILKGLGVILFVFGHGFGALLLFVYLLVSTPLLYDFYNYRPNEPQYSVLLGDFLQCVAQGGALIFFVGMKNSMPKRQLRMKAPKQKAT</sequence>
<keyword evidence="3" id="KW-1185">Reference proteome</keyword>
<feature type="transmembrane region" description="Helical" evidence="1">
    <location>
        <begin position="53"/>
        <end position="70"/>
    </location>
</feature>
<dbReference type="EMBL" id="CM017709">
    <property type="protein sequence ID" value="TYG52881.1"/>
    <property type="molecule type" value="Genomic_DNA"/>
</dbReference>
<feature type="transmembrane region" description="Helical" evidence="1">
    <location>
        <begin position="108"/>
        <end position="140"/>
    </location>
</feature>
<dbReference type="InterPro" id="IPR008637">
    <property type="entry name" value="HR_lesion"/>
</dbReference>